<protein>
    <submittedName>
        <fullName evidence="3">Indole oxygenase</fullName>
    </submittedName>
</protein>
<dbReference type="PANTHER" id="PTHR48083">
    <property type="entry name" value="MEDIUM-CHAIN SPECIFIC ACYL-COA DEHYDROGENASE, MITOCHONDRIAL-RELATED"/>
    <property type="match status" value="1"/>
</dbReference>
<dbReference type="EMBL" id="ANPE02000050">
    <property type="protein sequence ID" value="EMY36005.1"/>
    <property type="molecule type" value="Genomic_DNA"/>
</dbReference>
<keyword evidence="4" id="KW-1185">Reference proteome</keyword>
<dbReference type="SUPFAM" id="SSF56645">
    <property type="entry name" value="Acyl-CoA dehydrogenase NM domain-like"/>
    <property type="match status" value="1"/>
</dbReference>
<dbReference type="PANTHER" id="PTHR48083:SF19">
    <property type="entry name" value="FLAVIN-DEPENDENT MONOOXYGENASE, OXYGENASE SUBUNIT HSAA"/>
    <property type="match status" value="1"/>
</dbReference>
<evidence type="ECO:0000313" key="4">
    <source>
        <dbReference type="Proteomes" id="UP000010729"/>
    </source>
</evidence>
<evidence type="ECO:0000313" key="3">
    <source>
        <dbReference type="EMBL" id="EMY36005.1"/>
    </source>
</evidence>
<organism evidence="3 4">
    <name type="scientific">Arthrobacter crystallopoietes BAB-32</name>
    <dbReference type="NCBI Taxonomy" id="1246476"/>
    <lineage>
        <taxon>Bacteria</taxon>
        <taxon>Bacillati</taxon>
        <taxon>Actinomycetota</taxon>
        <taxon>Actinomycetes</taxon>
        <taxon>Micrococcales</taxon>
        <taxon>Micrococcaceae</taxon>
        <taxon>Crystallibacter</taxon>
    </lineage>
</organism>
<accession>N1V3S3</accession>
<dbReference type="InterPro" id="IPR036250">
    <property type="entry name" value="AcylCo_DH-like_C"/>
</dbReference>
<evidence type="ECO:0000259" key="2">
    <source>
        <dbReference type="Pfam" id="PF08028"/>
    </source>
</evidence>
<dbReference type="Gene3D" id="1.20.140.10">
    <property type="entry name" value="Butyryl-CoA Dehydrogenase, subunit A, domain 3"/>
    <property type="match status" value="1"/>
</dbReference>
<proteinExistence type="predicted"/>
<dbReference type="InterPro" id="IPR009100">
    <property type="entry name" value="AcylCoA_DH/oxidase_NM_dom_sf"/>
</dbReference>
<dbReference type="GO" id="GO:0033539">
    <property type="term" value="P:fatty acid beta-oxidation using acyl-CoA dehydrogenase"/>
    <property type="evidence" value="ECO:0007669"/>
    <property type="project" value="TreeGrafter"/>
</dbReference>
<dbReference type="SUPFAM" id="SSF47203">
    <property type="entry name" value="Acyl-CoA dehydrogenase C-terminal domain-like"/>
    <property type="match status" value="1"/>
</dbReference>
<dbReference type="InterPro" id="IPR050741">
    <property type="entry name" value="Acyl-CoA_dehydrogenase"/>
</dbReference>
<dbReference type="AlphaFoldDB" id="N1V3S3"/>
<feature type="domain" description="Acyl-CoA dehydrogenase C-terminal" evidence="2">
    <location>
        <begin position="75"/>
        <end position="206"/>
    </location>
</feature>
<reference evidence="3 4" key="1">
    <citation type="journal article" date="2013" name="Genome Announc.">
        <title>Draft Genome Sequence of Arthrobacter crystallopoietes Strain BAB-32, Revealing Genes for Bioremediation.</title>
        <authorList>
            <person name="Joshi M.N."/>
            <person name="Pandit A.S."/>
            <person name="Sharma A."/>
            <person name="Pandya R.V."/>
            <person name="Desai S.M."/>
            <person name="Saxena A.K."/>
            <person name="Bagatharia S.B."/>
        </authorList>
    </citation>
    <scope>NUCLEOTIDE SEQUENCE [LARGE SCALE GENOMIC DNA]</scope>
    <source>
        <strain evidence="3 4">BAB-32</strain>
    </source>
</reference>
<dbReference type="Proteomes" id="UP000010729">
    <property type="component" value="Unassembled WGS sequence"/>
</dbReference>
<name>N1V3S3_9MICC</name>
<comment type="caution">
    <text evidence="3">The sequence shown here is derived from an EMBL/GenBank/DDBJ whole genome shotgun (WGS) entry which is preliminary data.</text>
</comment>
<dbReference type="Pfam" id="PF08028">
    <property type="entry name" value="Acyl-CoA_dh_2"/>
    <property type="match status" value="1"/>
</dbReference>
<dbReference type="GO" id="GO:0005737">
    <property type="term" value="C:cytoplasm"/>
    <property type="evidence" value="ECO:0007669"/>
    <property type="project" value="TreeGrafter"/>
</dbReference>
<evidence type="ECO:0000256" key="1">
    <source>
        <dbReference type="ARBA" id="ARBA00023002"/>
    </source>
</evidence>
<sequence>MALGLVSKDQWTIKDTWYTVGMRGTGSNTIVVEDVFIPDHAVQTFEDLAEGRYATSHGQDEAISRASFLPVGTVILAAPAIGMAKAALEYSLGKLPNRPVGYTVYTEAKNSPTHQLALAQAASNIDAAHLLLARACNDIDNYAERGEQPSALARGRMRMDTGHAVTLCKEAIDLLMTANGASAFAEGSILARIWSDANTGARHAFATPEIGKEVYGRLLLGADNPLSIQV</sequence>
<dbReference type="InterPro" id="IPR013107">
    <property type="entry name" value="Acyl-CoA_DH_C"/>
</dbReference>
<dbReference type="GO" id="GO:0003995">
    <property type="term" value="F:acyl-CoA dehydrogenase activity"/>
    <property type="evidence" value="ECO:0007669"/>
    <property type="project" value="TreeGrafter"/>
</dbReference>
<dbReference type="Gene3D" id="2.40.110.10">
    <property type="entry name" value="Butyryl-CoA Dehydrogenase, subunit A, domain 2"/>
    <property type="match status" value="1"/>
</dbReference>
<dbReference type="GO" id="GO:0016712">
    <property type="term" value="F:oxidoreductase activity, acting on paired donors, with incorporation or reduction of molecular oxygen, reduced flavin or flavoprotein as one donor, and incorporation of one atom of oxygen"/>
    <property type="evidence" value="ECO:0007669"/>
    <property type="project" value="TreeGrafter"/>
</dbReference>
<dbReference type="InterPro" id="IPR046373">
    <property type="entry name" value="Acyl-CoA_Oxase/DH_mid-dom_sf"/>
</dbReference>
<keyword evidence="1" id="KW-0560">Oxidoreductase</keyword>
<gene>
    <name evidence="3" type="ORF">D477_001369</name>
</gene>